<comment type="caution">
    <text evidence="1">The sequence shown here is derived from an EMBL/GenBank/DDBJ whole genome shotgun (WGS) entry which is preliminary data.</text>
</comment>
<proteinExistence type="predicted"/>
<dbReference type="Proteomes" id="UP000074866">
    <property type="component" value="Unassembled WGS sequence"/>
</dbReference>
<sequence>MTTLNYACFGIAITALFIAGVTILLYRKNVHKTMKTMDHMIETAISGEFSERVFDESVLSAVEAKLAQFLSICSVSSKNLLAEKNKINELISDISHQTKTPIANIILYSQLLNEYDLPPEGSTCVKALSTQAEKLHFLIHSLVKTSRLETGIIKLSSRQESVQKLLTTALEQIMPKANAKGISITMESKEEIQACFDLKWTVEAIYNILDNAVKYTEISGNIFIKVSAYDLFCRIDITDNGIGIAEEEHSKIFKRFYRSQTVISQEGVGIGLFLAREIVSAGGGYIKLWSRRGRGSTFSIFLPIDK</sequence>
<keyword evidence="1" id="KW-0418">Kinase</keyword>
<gene>
    <name evidence="1" type="ORF">NS115_12675</name>
</gene>
<keyword evidence="2" id="KW-1185">Reference proteome</keyword>
<name>A0ACC4ZUM5_9BACL</name>
<reference evidence="1 2" key="1">
    <citation type="journal article" date="2016" name="Front. Microbiol.">
        <title>Genomic Resource of Rice Seed Associated Bacteria.</title>
        <authorList>
            <person name="Midha S."/>
            <person name="Bansal K."/>
            <person name="Sharma S."/>
            <person name="Kumar N."/>
            <person name="Patil P.P."/>
            <person name="Chaudhry V."/>
            <person name="Patil P.B."/>
        </authorList>
    </citation>
    <scope>NUCLEOTIDE SEQUENCE [LARGE SCALE GENOMIC DNA]</scope>
    <source>
        <strain evidence="1 2">NS115</strain>
    </source>
</reference>
<accession>A0ACC4ZUM5</accession>
<evidence type="ECO:0000313" key="2">
    <source>
        <dbReference type="Proteomes" id="UP000074866"/>
    </source>
</evidence>
<keyword evidence="1" id="KW-0808">Transferase</keyword>
<protein>
    <submittedName>
        <fullName evidence="1">Histidine kinase</fullName>
    </submittedName>
</protein>
<organism evidence="1 2">
    <name type="scientific">Paenibacillus jamilae</name>
    <dbReference type="NCBI Taxonomy" id="114136"/>
    <lineage>
        <taxon>Bacteria</taxon>
        <taxon>Bacillati</taxon>
        <taxon>Bacillota</taxon>
        <taxon>Bacilli</taxon>
        <taxon>Bacillales</taxon>
        <taxon>Paenibacillaceae</taxon>
        <taxon>Paenibacillus</taxon>
    </lineage>
</organism>
<evidence type="ECO:0000313" key="1">
    <source>
        <dbReference type="EMBL" id="KTS82199.1"/>
    </source>
</evidence>
<dbReference type="EMBL" id="LDRX01000053">
    <property type="protein sequence ID" value="KTS82199.1"/>
    <property type="molecule type" value="Genomic_DNA"/>
</dbReference>